<dbReference type="EMBL" id="JAGEMI010000001">
    <property type="protein sequence ID" value="MBO1868227.1"/>
    <property type="molecule type" value="Genomic_DNA"/>
</dbReference>
<organism evidence="1">
    <name type="scientific">Bradyrhizobium barranii subsp. barranii</name>
    <dbReference type="NCBI Taxonomy" id="2823807"/>
    <lineage>
        <taxon>Bacteria</taxon>
        <taxon>Pseudomonadati</taxon>
        <taxon>Pseudomonadota</taxon>
        <taxon>Alphaproteobacteria</taxon>
        <taxon>Hyphomicrobiales</taxon>
        <taxon>Nitrobacteraceae</taxon>
        <taxon>Bradyrhizobium</taxon>
        <taxon>Bradyrhizobium barranii</taxon>
    </lineage>
</organism>
<reference evidence="1" key="1">
    <citation type="submission" date="2021-03" db="EMBL/GenBank/DDBJ databases">
        <title>Whole Genome Sequence of Bradyrhizobium sp. Strain 144S4.</title>
        <authorList>
            <person name="Bromfield E.S.P."/>
            <person name="Cloutier S."/>
        </authorList>
    </citation>
    <scope>NUCLEOTIDE SEQUENCE [LARGE SCALE GENOMIC DNA]</scope>
    <source>
        <strain evidence="1">144S4</strain>
    </source>
</reference>
<evidence type="ECO:0000313" key="2">
    <source>
        <dbReference type="EMBL" id="UEM11744.1"/>
    </source>
</evidence>
<accession>A0A939ME53</accession>
<dbReference type="EMBL" id="CP086136">
    <property type="protein sequence ID" value="UEM11744.1"/>
    <property type="molecule type" value="Genomic_DNA"/>
</dbReference>
<protein>
    <submittedName>
        <fullName evidence="1">Uncharacterized protein</fullName>
    </submittedName>
</protein>
<proteinExistence type="predicted"/>
<evidence type="ECO:0000313" key="1">
    <source>
        <dbReference type="EMBL" id="MBO1868227.1"/>
    </source>
</evidence>
<dbReference type="KEGG" id="bban:J4G43_046055"/>
<evidence type="ECO:0000313" key="3">
    <source>
        <dbReference type="Proteomes" id="UP000664702"/>
    </source>
</evidence>
<reference evidence="2 3" key="2">
    <citation type="journal article" date="2022" name="Int. J. Syst. Evol. Microbiol.">
        <title>Strains of Bradyrhizobium barranii sp. nov. associated with legumes native to Canada are symbionts of soybeans and belong to different subspecies (subsp. barranii subsp. nov. and subsp. apii subsp. nov.) and symbiovars (sv. glycinearum and sv. septentrionale).</title>
        <authorList>
            <person name="Bromfield E.S.P."/>
            <person name="Cloutier S."/>
            <person name="Wasai-Hara S."/>
            <person name="Minamisawa K."/>
        </authorList>
    </citation>
    <scope>NUCLEOTIDE SEQUENCE [LARGE SCALE GENOMIC DNA]</scope>
    <source>
        <strain evidence="2 3">144S4</strain>
    </source>
</reference>
<sequence length="394" mass="41209">MPDDGDLHQLAKAVQSQLLISDDDAGTSNAYQVTMTPAPTAYFKYMTVVCKIGNTNTGASVLNVNAMGPKPIRHPADNSELSAGELKQGAIACFIYDGVYFHLVWSSGGAASVSGGTIYLTKPVDFYVDANIGNDTYDGLSAAFTTGIHGPFRTLQKASNTINPYNLNGFDVRVHVADGNYGAFRLPSPSGTGTVSWLGNNPSPANCLVYTDNYTAVSGSQIGNQIMQGFKLKSSGVWTVNNDPLCCLYLSGNMSTLSFGNMEFGGSPGAMVSVGRSAALYFGAPAQYIVSGSSPGNPEWIGAFVYAFQGGQIGNNTLNPPTITVTAAISLQQGWIVSWGSSMAQQYATFANPGNVTGRKFYSSLNGVISSSGSGINYYPGSVAGLTDTGGQYA</sequence>
<dbReference type="AlphaFoldDB" id="A0A939ME53"/>
<dbReference type="RefSeq" id="WP_208088782.1">
    <property type="nucleotide sequence ID" value="NZ_CP086136.1"/>
</dbReference>
<dbReference type="Proteomes" id="UP000664702">
    <property type="component" value="Chromosome"/>
</dbReference>
<gene>
    <name evidence="2" type="ORF">J4G43_046055</name>
    <name evidence="1" type="ORF">J4G43_47775</name>
</gene>
<name>A0A939ME53_9BRAD</name>